<dbReference type="Proteomes" id="UP000320781">
    <property type="component" value="Unassembled WGS sequence"/>
</dbReference>
<keyword evidence="2" id="KW-0651">Protein splicing</keyword>
<dbReference type="PROSITE" id="PS50818">
    <property type="entry name" value="INTEIN_C_TER"/>
    <property type="match status" value="1"/>
</dbReference>
<dbReference type="SUPFAM" id="SSF55608">
    <property type="entry name" value="Homing endonucleases"/>
    <property type="match status" value="1"/>
</dbReference>
<sequence>MPSLKELVKKKERLSRGHRLCPGCGASIIVRQILLAAEGPVVLSCATGCLEVATSIYPYTAWKTPWIHCAFENSAATLSGVESAYRSLKSQGKIDKTIKFIAFGGDGGTYDIGLQALSGVLERGHNLLYVCYDNQAYMNCLSTSSLIMTKDGLKRITEIREGDKIYSFDQKTRQLVLKKCSGVFNNGTKDVYEVTTLHHSIKATANHPFLVLKRNGRGRKNSFIWKTISEMKTGDEVVVLKNLDQGESFEFNFDKAKKGDFKVNRLNEINLPEYSSSDLMKYLGIYVGDGWVRSGKGEVGFALPRNSRARETLISLHSRIFGGTIRTDEVYVYANSVNIARFIGSLAFGSGAKNKTIPSWVFTLPKKEKESFAQGLMLSDGYKIGSSSRYVSASYGLLIRLRLLLQTMDFRVGKIHKQRKEKGTKCVGRELLNDSEYGYICFSERQKWNTEKYPAQYRYQNFLIDNEYFEMEKVRDIELVGPEPTLDLRVEGEHNFVADGIVVHNTGIQRSSASPCGAATTTSPVGKVITEGKQQERKDLTEIVVAHRAPYVAQASPAFYNDLMKKVQKALSTEGPTFMNIFSPCPRGWRHPDSQSIEIARLAVLTGFWPLYEVENGEYRITYRPRKKRKPFIDWIKSQGRFKHLLREENKAILEKLERSVRQREGRLLALAGEKDESL</sequence>
<reference evidence="5 6" key="1">
    <citation type="submission" date="2019-03" db="EMBL/GenBank/DDBJ databases">
        <title>Metabolic potential of uncultured bacteria and archaea associated with petroleum seepage in deep-sea sediments.</title>
        <authorList>
            <person name="Dong X."/>
            <person name="Hubert C."/>
        </authorList>
    </citation>
    <scope>NUCLEOTIDE SEQUENCE [LARGE SCALE GENOMIC DNA]</scope>
    <source>
        <strain evidence="5">E44_bin92</strain>
    </source>
</reference>
<name>A0A523QJ73_UNCAE</name>
<accession>A0A523QJ73</accession>
<dbReference type="Pfam" id="PF14890">
    <property type="entry name" value="Intein_splicing"/>
    <property type="match status" value="1"/>
</dbReference>
<dbReference type="PANTHER" id="PTHR42897:SF2">
    <property type="entry name" value="PYRUVATE SYNTHASE SUBUNIT PORB"/>
    <property type="match status" value="1"/>
</dbReference>
<keyword evidence="1" id="KW-0068">Autocatalytic cleavage</keyword>
<dbReference type="Gene3D" id="2.170.16.10">
    <property type="entry name" value="Hedgehog/Intein (Hint) domain"/>
    <property type="match status" value="1"/>
</dbReference>
<dbReference type="GO" id="GO:0016539">
    <property type="term" value="P:intein-mediated protein splicing"/>
    <property type="evidence" value="ECO:0007669"/>
    <property type="project" value="InterPro"/>
</dbReference>
<evidence type="ECO:0000313" key="6">
    <source>
        <dbReference type="Proteomes" id="UP000320781"/>
    </source>
</evidence>
<dbReference type="NCBIfam" id="TIGR01445">
    <property type="entry name" value="intein_Nterm"/>
    <property type="match status" value="1"/>
</dbReference>
<dbReference type="SUPFAM" id="SSF51294">
    <property type="entry name" value="Hedgehog/intein (Hint) domain"/>
    <property type="match status" value="1"/>
</dbReference>
<dbReference type="SUPFAM" id="SSF52518">
    <property type="entry name" value="Thiamin diphosphate-binding fold (THDP-binding)"/>
    <property type="match status" value="2"/>
</dbReference>
<dbReference type="AlphaFoldDB" id="A0A523QJ73"/>
<keyword evidence="3" id="KW-0560">Oxidoreductase</keyword>
<dbReference type="PROSITE" id="PS50819">
    <property type="entry name" value="INTEIN_ENDONUCLEASE"/>
    <property type="match status" value="1"/>
</dbReference>
<evidence type="ECO:0000256" key="2">
    <source>
        <dbReference type="ARBA" id="ARBA00023000"/>
    </source>
</evidence>
<dbReference type="PROSITE" id="PS50817">
    <property type="entry name" value="INTEIN_N_TER"/>
    <property type="match status" value="1"/>
</dbReference>
<dbReference type="GO" id="GO:0016491">
    <property type="term" value="F:oxidoreductase activity"/>
    <property type="evidence" value="ECO:0007669"/>
    <property type="project" value="UniProtKB-KW"/>
</dbReference>
<dbReference type="NCBIfam" id="TIGR01443">
    <property type="entry name" value="intein_Cterm"/>
    <property type="match status" value="1"/>
</dbReference>
<dbReference type="InterPro" id="IPR051479">
    <property type="entry name" value="PorB-like"/>
</dbReference>
<dbReference type="CDD" id="cd00081">
    <property type="entry name" value="Hint"/>
    <property type="match status" value="2"/>
</dbReference>
<proteinExistence type="predicted"/>
<feature type="domain" description="DOD-type homing endonuclease" evidence="4">
    <location>
        <begin position="282"/>
        <end position="410"/>
    </location>
</feature>
<dbReference type="InterPro" id="IPR011766">
    <property type="entry name" value="TPP_enzyme_TPP-bd"/>
</dbReference>
<dbReference type="InterPro" id="IPR004042">
    <property type="entry name" value="Intein_endonuc_central"/>
</dbReference>
<dbReference type="PRINTS" id="PR00379">
    <property type="entry name" value="INTEIN"/>
</dbReference>
<protein>
    <recommendedName>
        <fullName evidence="4">DOD-type homing endonuclease domain-containing protein</fullName>
    </recommendedName>
</protein>
<dbReference type="PANTHER" id="PTHR42897">
    <property type="entry name" value="PYRUVATE SYNTHASE SUBUNIT PORB"/>
    <property type="match status" value="1"/>
</dbReference>
<dbReference type="InterPro" id="IPR006142">
    <property type="entry name" value="INTEIN"/>
</dbReference>
<evidence type="ECO:0000256" key="3">
    <source>
        <dbReference type="ARBA" id="ARBA00023002"/>
    </source>
</evidence>
<dbReference type="SMART" id="SM00306">
    <property type="entry name" value="HintN"/>
    <property type="match status" value="1"/>
</dbReference>
<dbReference type="Gene3D" id="3.40.50.970">
    <property type="match status" value="3"/>
</dbReference>
<dbReference type="GO" id="GO:0030976">
    <property type="term" value="F:thiamine pyrophosphate binding"/>
    <property type="evidence" value="ECO:0007669"/>
    <property type="project" value="InterPro"/>
</dbReference>
<dbReference type="Gene3D" id="3.10.28.10">
    <property type="entry name" value="Homing endonucleases"/>
    <property type="match status" value="1"/>
</dbReference>
<dbReference type="InterPro" id="IPR006141">
    <property type="entry name" value="Intein_N"/>
</dbReference>
<dbReference type="Pfam" id="PF02775">
    <property type="entry name" value="TPP_enzyme_C"/>
    <property type="match status" value="1"/>
</dbReference>
<evidence type="ECO:0000259" key="4">
    <source>
        <dbReference type="PROSITE" id="PS50819"/>
    </source>
</evidence>
<dbReference type="InterPro" id="IPR029061">
    <property type="entry name" value="THDP-binding"/>
</dbReference>
<evidence type="ECO:0000256" key="1">
    <source>
        <dbReference type="ARBA" id="ARBA00022813"/>
    </source>
</evidence>
<gene>
    <name evidence="5" type="ORF">E3J95_04005</name>
</gene>
<dbReference type="InterPro" id="IPR030934">
    <property type="entry name" value="Intein_C"/>
</dbReference>
<dbReference type="InterPro" id="IPR003587">
    <property type="entry name" value="Hint_dom_N"/>
</dbReference>
<dbReference type="InterPro" id="IPR027434">
    <property type="entry name" value="Homing_endonucl"/>
</dbReference>
<dbReference type="SMART" id="SM00305">
    <property type="entry name" value="HintC"/>
    <property type="match status" value="1"/>
</dbReference>
<evidence type="ECO:0000313" key="5">
    <source>
        <dbReference type="EMBL" id="TES85620.1"/>
    </source>
</evidence>
<comment type="caution">
    <text evidence="5">The sequence shown here is derived from an EMBL/GenBank/DDBJ whole genome shotgun (WGS) entry which is preliminary data.</text>
</comment>
<dbReference type="InterPro" id="IPR003586">
    <property type="entry name" value="Hint_dom_C"/>
</dbReference>
<organism evidence="5 6">
    <name type="scientific">Aerophobetes bacterium</name>
    <dbReference type="NCBI Taxonomy" id="2030807"/>
    <lineage>
        <taxon>Bacteria</taxon>
        <taxon>Candidatus Aerophobota</taxon>
    </lineage>
</organism>
<dbReference type="GO" id="GO:0004519">
    <property type="term" value="F:endonuclease activity"/>
    <property type="evidence" value="ECO:0007669"/>
    <property type="project" value="InterPro"/>
</dbReference>
<dbReference type="InterPro" id="IPR036844">
    <property type="entry name" value="Hint_dom_sf"/>
</dbReference>
<dbReference type="EMBL" id="SOKU01000194">
    <property type="protein sequence ID" value="TES85620.1"/>
    <property type="molecule type" value="Genomic_DNA"/>
</dbReference>